<dbReference type="PROSITE" id="PS51340">
    <property type="entry name" value="MOSC"/>
    <property type="match status" value="1"/>
</dbReference>
<dbReference type="STRING" id="1367847.JCM7686_2953"/>
<feature type="domain" description="MOSC" evidence="2">
    <location>
        <begin position="110"/>
        <end position="251"/>
    </location>
</feature>
<name>S5XRF5_PARAH</name>
<dbReference type="Gene3D" id="2.40.33.20">
    <property type="entry name" value="PK beta-barrel domain-like"/>
    <property type="match status" value="1"/>
</dbReference>
<proteinExistence type="predicted"/>
<evidence type="ECO:0000313" key="4">
    <source>
        <dbReference type="Proteomes" id="UP000015480"/>
    </source>
</evidence>
<dbReference type="AlphaFoldDB" id="S5XRF5"/>
<sequence length="251" mass="27479">MSARLSLIRRHPIKSIGGERLETVALQPSRPLPGDRLWALLHQGGERHAGAVPERWLPKSCFLQGAKCASLQAVQGGWGQPEPGRKITLSHPDRPDLSFDPETEGQRLIDWILPLWPEAFPAPTRLVRAPVAFADASQPYVSILSLSTLAALEAKLGQSFGVERWRGNLWIEGWAPEEERSLIGQVLTIGEVELRVVEPITRCPATSASALSGLIDIDMPATLEHVFGHRDFGVYAQVVTGGTIHCGDEVR</sequence>
<feature type="region of interest" description="Disordered" evidence="1">
    <location>
        <begin position="75"/>
        <end position="94"/>
    </location>
</feature>
<dbReference type="SUPFAM" id="SSF50800">
    <property type="entry name" value="PK beta-barrel domain-like"/>
    <property type="match status" value="1"/>
</dbReference>
<keyword evidence="4" id="KW-1185">Reference proteome</keyword>
<dbReference type="Pfam" id="PF03473">
    <property type="entry name" value="MOSC"/>
    <property type="match status" value="1"/>
</dbReference>
<dbReference type="HOGENOM" id="CLU_028286_5_0_5"/>
<dbReference type="GO" id="GO:0030170">
    <property type="term" value="F:pyridoxal phosphate binding"/>
    <property type="evidence" value="ECO:0007669"/>
    <property type="project" value="InterPro"/>
</dbReference>
<accession>S5XRF5</accession>
<protein>
    <submittedName>
        <fullName evidence="3">MOSC domain protein</fullName>
    </submittedName>
</protein>
<evidence type="ECO:0000256" key="1">
    <source>
        <dbReference type="SAM" id="MobiDB-lite"/>
    </source>
</evidence>
<dbReference type="KEGG" id="pami:JCM7686_2953"/>
<reference evidence="3 4" key="1">
    <citation type="journal article" date="2014" name="BMC Genomics">
        <title>Architecture and functions of a multipartite genome of the methylotrophic bacterium Paracoccus aminophilus JCM 7686, containing primary and secondary chromids.</title>
        <authorList>
            <person name="Dziewit L."/>
            <person name="Czarnecki J."/>
            <person name="Wibberg D."/>
            <person name="Radlinska M."/>
            <person name="Mrozek P."/>
            <person name="Szymczak M."/>
            <person name="Schluter A."/>
            <person name="Puhler A."/>
            <person name="Bartosik D."/>
        </authorList>
    </citation>
    <scope>NUCLEOTIDE SEQUENCE [LARGE SCALE GENOMIC DNA]</scope>
    <source>
        <strain evidence="3">JCM 7686</strain>
    </source>
</reference>
<dbReference type="eggNOG" id="COG3217">
    <property type="taxonomic scope" value="Bacteria"/>
</dbReference>
<dbReference type="GO" id="GO:0003824">
    <property type="term" value="F:catalytic activity"/>
    <property type="evidence" value="ECO:0007669"/>
    <property type="project" value="InterPro"/>
</dbReference>
<dbReference type="RefSeq" id="WP_020951627.1">
    <property type="nucleotide sequence ID" value="NC_022041.1"/>
</dbReference>
<dbReference type="GO" id="GO:0030151">
    <property type="term" value="F:molybdenum ion binding"/>
    <property type="evidence" value="ECO:0007669"/>
    <property type="project" value="InterPro"/>
</dbReference>
<evidence type="ECO:0000259" key="2">
    <source>
        <dbReference type="PROSITE" id="PS51340"/>
    </source>
</evidence>
<evidence type="ECO:0000313" key="3">
    <source>
        <dbReference type="EMBL" id="AGT09989.1"/>
    </source>
</evidence>
<dbReference type="Proteomes" id="UP000015480">
    <property type="component" value="Chromosome"/>
</dbReference>
<dbReference type="PATRIC" id="fig|1367847.3.peg.2969"/>
<dbReference type="InterPro" id="IPR011037">
    <property type="entry name" value="Pyrv_Knase-like_insert_dom_sf"/>
</dbReference>
<dbReference type="OrthoDB" id="581532at2"/>
<organism evidence="3 4">
    <name type="scientific">Paracoccus aminophilus JCM 7686</name>
    <dbReference type="NCBI Taxonomy" id="1367847"/>
    <lineage>
        <taxon>Bacteria</taxon>
        <taxon>Pseudomonadati</taxon>
        <taxon>Pseudomonadota</taxon>
        <taxon>Alphaproteobacteria</taxon>
        <taxon>Rhodobacterales</taxon>
        <taxon>Paracoccaceae</taxon>
        <taxon>Paracoccus</taxon>
    </lineage>
</organism>
<dbReference type="InterPro" id="IPR005302">
    <property type="entry name" value="MoCF_Sase_C"/>
</dbReference>
<gene>
    <name evidence="3" type="ORF">JCM7686_2953</name>
</gene>
<dbReference type="EMBL" id="CP006650">
    <property type="protein sequence ID" value="AGT09989.1"/>
    <property type="molecule type" value="Genomic_DNA"/>
</dbReference>